<feature type="domain" description="Cyanovirin-N" evidence="2">
    <location>
        <begin position="48"/>
        <end position="151"/>
    </location>
</feature>
<evidence type="ECO:0000313" key="3">
    <source>
        <dbReference type="EMBL" id="KAJ7195039.1"/>
    </source>
</evidence>
<evidence type="ECO:0000256" key="1">
    <source>
        <dbReference type="SAM" id="SignalP"/>
    </source>
</evidence>
<dbReference type="EMBL" id="JARJCW010000093">
    <property type="protein sequence ID" value="KAJ7195039.1"/>
    <property type="molecule type" value="Genomic_DNA"/>
</dbReference>
<dbReference type="Proteomes" id="UP001219525">
    <property type="component" value="Unassembled WGS sequence"/>
</dbReference>
<keyword evidence="4" id="KW-1185">Reference proteome</keyword>
<dbReference type="Gene3D" id="2.30.60.10">
    <property type="entry name" value="Cyanovirin-N"/>
    <property type="match status" value="1"/>
</dbReference>
<sequence>MRFSNSKLVFAVTYLAIVGSGNPISNSTTTSVPDLPAKPQVTPTPLNGAGATCHGWQLGTDTVSATCGNGVGGEVTSTVSLNSCIANVNGVLVCSVGGDAAHSCSFTFMVVPDDADTVGLVGDCTNASGQSVSAGIDLNMCITNRGGFLSCP</sequence>
<dbReference type="InterPro" id="IPR036673">
    <property type="entry name" value="Cyanovirin-N_sf"/>
</dbReference>
<organism evidence="3 4">
    <name type="scientific">Mycena pura</name>
    <dbReference type="NCBI Taxonomy" id="153505"/>
    <lineage>
        <taxon>Eukaryota</taxon>
        <taxon>Fungi</taxon>
        <taxon>Dikarya</taxon>
        <taxon>Basidiomycota</taxon>
        <taxon>Agaricomycotina</taxon>
        <taxon>Agaricomycetes</taxon>
        <taxon>Agaricomycetidae</taxon>
        <taxon>Agaricales</taxon>
        <taxon>Marasmiineae</taxon>
        <taxon>Mycenaceae</taxon>
        <taxon>Mycena</taxon>
    </lineage>
</organism>
<feature type="signal peptide" evidence="1">
    <location>
        <begin position="1"/>
        <end position="21"/>
    </location>
</feature>
<protein>
    <recommendedName>
        <fullName evidence="2">Cyanovirin-N domain-containing protein</fullName>
    </recommendedName>
</protein>
<comment type="caution">
    <text evidence="3">The sequence shown here is derived from an EMBL/GenBank/DDBJ whole genome shotgun (WGS) entry which is preliminary data.</text>
</comment>
<proteinExistence type="predicted"/>
<dbReference type="AlphaFoldDB" id="A0AAD6V1K1"/>
<dbReference type="Pfam" id="PF08881">
    <property type="entry name" value="CVNH"/>
    <property type="match status" value="1"/>
</dbReference>
<feature type="chain" id="PRO_5042215851" description="Cyanovirin-N domain-containing protein" evidence="1">
    <location>
        <begin position="22"/>
        <end position="152"/>
    </location>
</feature>
<evidence type="ECO:0000259" key="2">
    <source>
        <dbReference type="SMART" id="SM01111"/>
    </source>
</evidence>
<keyword evidence="1" id="KW-0732">Signal</keyword>
<accession>A0AAD6V1K1</accession>
<evidence type="ECO:0000313" key="4">
    <source>
        <dbReference type="Proteomes" id="UP001219525"/>
    </source>
</evidence>
<gene>
    <name evidence="3" type="ORF">GGX14DRAFT_575809</name>
</gene>
<dbReference type="InterPro" id="IPR011058">
    <property type="entry name" value="Cyanovirin-N"/>
</dbReference>
<dbReference type="SMART" id="SM01111">
    <property type="entry name" value="CVNH"/>
    <property type="match status" value="1"/>
</dbReference>
<reference evidence="3" key="1">
    <citation type="submission" date="2023-03" db="EMBL/GenBank/DDBJ databases">
        <title>Massive genome expansion in bonnet fungi (Mycena s.s.) driven by repeated elements and novel gene families across ecological guilds.</title>
        <authorList>
            <consortium name="Lawrence Berkeley National Laboratory"/>
            <person name="Harder C.B."/>
            <person name="Miyauchi S."/>
            <person name="Viragh M."/>
            <person name="Kuo A."/>
            <person name="Thoen E."/>
            <person name="Andreopoulos B."/>
            <person name="Lu D."/>
            <person name="Skrede I."/>
            <person name="Drula E."/>
            <person name="Henrissat B."/>
            <person name="Morin E."/>
            <person name="Kohler A."/>
            <person name="Barry K."/>
            <person name="LaButti K."/>
            <person name="Morin E."/>
            <person name="Salamov A."/>
            <person name="Lipzen A."/>
            <person name="Mereny Z."/>
            <person name="Hegedus B."/>
            <person name="Baldrian P."/>
            <person name="Stursova M."/>
            <person name="Weitz H."/>
            <person name="Taylor A."/>
            <person name="Grigoriev I.V."/>
            <person name="Nagy L.G."/>
            <person name="Martin F."/>
            <person name="Kauserud H."/>
        </authorList>
    </citation>
    <scope>NUCLEOTIDE SEQUENCE</scope>
    <source>
        <strain evidence="3">9144</strain>
    </source>
</reference>
<name>A0AAD6V1K1_9AGAR</name>
<dbReference type="SUPFAM" id="SSF51322">
    <property type="entry name" value="Cyanovirin-N"/>
    <property type="match status" value="1"/>
</dbReference>